<evidence type="ECO:0000313" key="1">
    <source>
        <dbReference type="EMBL" id="KAK0744152.1"/>
    </source>
</evidence>
<comment type="caution">
    <text evidence="1">The sequence shown here is derived from an EMBL/GenBank/DDBJ whole genome shotgun (WGS) entry which is preliminary data.</text>
</comment>
<protein>
    <submittedName>
        <fullName evidence="1">Uncharacterized protein</fullName>
    </submittedName>
</protein>
<reference evidence="1" key="1">
    <citation type="submission" date="2023-06" db="EMBL/GenBank/DDBJ databases">
        <title>Genome-scale phylogeny and comparative genomics of the fungal order Sordariales.</title>
        <authorList>
            <consortium name="Lawrence Berkeley National Laboratory"/>
            <person name="Hensen N."/>
            <person name="Bonometti L."/>
            <person name="Westerberg I."/>
            <person name="Brannstrom I.O."/>
            <person name="Guillou S."/>
            <person name="Cros-Aarteil S."/>
            <person name="Calhoun S."/>
            <person name="Haridas S."/>
            <person name="Kuo A."/>
            <person name="Mondo S."/>
            <person name="Pangilinan J."/>
            <person name="Riley R."/>
            <person name="LaButti K."/>
            <person name="Andreopoulos B."/>
            <person name="Lipzen A."/>
            <person name="Chen C."/>
            <person name="Yanf M."/>
            <person name="Daum C."/>
            <person name="Ng V."/>
            <person name="Clum A."/>
            <person name="Steindorff A."/>
            <person name="Ohm R."/>
            <person name="Martin F."/>
            <person name="Silar P."/>
            <person name="Natvig D."/>
            <person name="Lalanne C."/>
            <person name="Gautier V."/>
            <person name="Ament-velasquez S.L."/>
            <person name="Kruys A."/>
            <person name="Hutchinson M.I."/>
            <person name="Powell A.J."/>
            <person name="Barry K."/>
            <person name="Miller A.N."/>
            <person name="Grigoriev I.V."/>
            <person name="Debuchy R."/>
            <person name="Gladieux P."/>
            <person name="Thoren M.H."/>
            <person name="Johannesson H."/>
        </authorList>
    </citation>
    <scope>NUCLEOTIDE SEQUENCE</scope>
    <source>
        <strain evidence="1">SMH3187-1</strain>
    </source>
</reference>
<name>A0AA40K3C3_9PEZI</name>
<proteinExistence type="predicted"/>
<keyword evidence="2" id="KW-1185">Reference proteome</keyword>
<evidence type="ECO:0000313" key="2">
    <source>
        <dbReference type="Proteomes" id="UP001172155"/>
    </source>
</evidence>
<dbReference type="Proteomes" id="UP001172155">
    <property type="component" value="Unassembled WGS sequence"/>
</dbReference>
<organism evidence="1 2">
    <name type="scientific">Schizothecium vesticola</name>
    <dbReference type="NCBI Taxonomy" id="314040"/>
    <lineage>
        <taxon>Eukaryota</taxon>
        <taxon>Fungi</taxon>
        <taxon>Dikarya</taxon>
        <taxon>Ascomycota</taxon>
        <taxon>Pezizomycotina</taxon>
        <taxon>Sordariomycetes</taxon>
        <taxon>Sordariomycetidae</taxon>
        <taxon>Sordariales</taxon>
        <taxon>Schizotheciaceae</taxon>
        <taxon>Schizothecium</taxon>
    </lineage>
</organism>
<sequence>MHHRNIGSPLHHSTHVAALYHRTSSPSCRVADFKHHGGGGRLCHPRQCNKE</sequence>
<dbReference type="EMBL" id="JAUKUD010000005">
    <property type="protein sequence ID" value="KAK0744152.1"/>
    <property type="molecule type" value="Genomic_DNA"/>
</dbReference>
<accession>A0AA40K3C3</accession>
<gene>
    <name evidence="1" type="ORF">B0T18DRAFT_416690</name>
</gene>
<dbReference type="AlphaFoldDB" id="A0AA40K3C3"/>